<dbReference type="PANTHER" id="PTHR39569:SF1">
    <property type="entry name" value="INORGANIC TRIPHOSPHATASE"/>
    <property type="match status" value="1"/>
</dbReference>
<dbReference type="SUPFAM" id="SSF55154">
    <property type="entry name" value="CYTH-like phosphatases"/>
    <property type="match status" value="1"/>
</dbReference>
<dbReference type="GO" id="GO:0050355">
    <property type="term" value="F:inorganic triphosphate phosphatase activity"/>
    <property type="evidence" value="ECO:0007669"/>
    <property type="project" value="InterPro"/>
</dbReference>
<dbReference type="GO" id="GO:0046872">
    <property type="term" value="F:metal ion binding"/>
    <property type="evidence" value="ECO:0007669"/>
    <property type="project" value="TreeGrafter"/>
</dbReference>
<dbReference type="Proteomes" id="UP000277007">
    <property type="component" value="Unassembled WGS sequence"/>
</dbReference>
<dbReference type="EMBL" id="RXMA01000006">
    <property type="protein sequence ID" value="RTR21602.1"/>
    <property type="molecule type" value="Genomic_DNA"/>
</dbReference>
<dbReference type="InterPro" id="IPR039013">
    <property type="entry name" value="YgiF"/>
</dbReference>
<dbReference type="PANTHER" id="PTHR39569">
    <property type="entry name" value="INORGANIC TRIPHOSPHATASE"/>
    <property type="match status" value="1"/>
</dbReference>
<dbReference type="AlphaFoldDB" id="A0A3S0K5T5"/>
<proteinExistence type="predicted"/>
<organism evidence="3 4">
    <name type="scientific">Azospirillum griseum</name>
    <dbReference type="NCBI Taxonomy" id="2496639"/>
    <lineage>
        <taxon>Bacteria</taxon>
        <taxon>Pseudomonadati</taxon>
        <taxon>Pseudomonadota</taxon>
        <taxon>Alphaproteobacteria</taxon>
        <taxon>Rhodospirillales</taxon>
        <taxon>Azospirillaceae</taxon>
        <taxon>Azospirillum</taxon>
    </lineage>
</organism>
<feature type="domain" description="CHAD" evidence="2">
    <location>
        <begin position="241"/>
        <end position="526"/>
    </location>
</feature>
<gene>
    <name evidence="3" type="ORF">EJ903_09200</name>
</gene>
<dbReference type="InterPro" id="IPR023577">
    <property type="entry name" value="CYTH_domain"/>
</dbReference>
<name>A0A3S0K5T5_9PROT</name>
<feature type="domain" description="CYTH" evidence="1">
    <location>
        <begin position="16"/>
        <end position="217"/>
    </location>
</feature>
<dbReference type="InterPro" id="IPR038186">
    <property type="entry name" value="CHAD_dom_sf"/>
</dbReference>
<comment type="caution">
    <text evidence="3">The sequence shown here is derived from an EMBL/GenBank/DDBJ whole genome shotgun (WGS) entry which is preliminary data.</text>
</comment>
<dbReference type="InterPro" id="IPR007899">
    <property type="entry name" value="CHAD_dom"/>
</dbReference>
<dbReference type="SMART" id="SM00880">
    <property type="entry name" value="CHAD"/>
    <property type="match status" value="1"/>
</dbReference>
<reference evidence="3 4" key="1">
    <citation type="submission" date="2018-12" db="EMBL/GenBank/DDBJ databases">
        <authorList>
            <person name="Yang Y."/>
        </authorList>
    </citation>
    <scope>NUCLEOTIDE SEQUENCE [LARGE SCALE GENOMIC DNA]</scope>
    <source>
        <strain evidence="3 4">L-25-5w-1</strain>
    </source>
</reference>
<protein>
    <submittedName>
        <fullName evidence="3">CYTH and CHAD domain-containing protein</fullName>
    </submittedName>
</protein>
<evidence type="ECO:0000313" key="3">
    <source>
        <dbReference type="EMBL" id="RTR21602.1"/>
    </source>
</evidence>
<dbReference type="Pfam" id="PF05235">
    <property type="entry name" value="CHAD"/>
    <property type="match status" value="1"/>
</dbReference>
<evidence type="ECO:0000259" key="1">
    <source>
        <dbReference type="PROSITE" id="PS51707"/>
    </source>
</evidence>
<dbReference type="PROSITE" id="PS51707">
    <property type="entry name" value="CYTH"/>
    <property type="match status" value="1"/>
</dbReference>
<dbReference type="OrthoDB" id="9777271at2"/>
<evidence type="ECO:0000313" key="4">
    <source>
        <dbReference type="Proteomes" id="UP000277007"/>
    </source>
</evidence>
<keyword evidence="4" id="KW-1185">Reference proteome</keyword>
<dbReference type="Gene3D" id="2.40.320.10">
    <property type="entry name" value="Hypothetical Protein Pfu-838710-001"/>
    <property type="match status" value="1"/>
</dbReference>
<dbReference type="CDD" id="cd07756">
    <property type="entry name" value="CYTH-like_Pase_CHAD"/>
    <property type="match status" value="1"/>
</dbReference>
<dbReference type="Pfam" id="PF01928">
    <property type="entry name" value="CYTH"/>
    <property type="match status" value="1"/>
</dbReference>
<dbReference type="InterPro" id="IPR033469">
    <property type="entry name" value="CYTH-like_dom_sf"/>
</dbReference>
<sequence>MSQSSTPAPVSKATAAREVELKLHVAPADLARIVALPVVTGLADGAARVRRLRTVYYDTPDLWLYAHGVALRVRREAGPEGDRFIQTLKTVNSATASDSAGVAVRREWDWPVAGEVLELSILSSEAIAGLVPSDIRGALVPLFVTDMRRTTLILRPDPLTAIELAADDGVVEAAGRTQPISEIELELKAGRVARLFDVGMLLQQAVPMRIGTESKAEIGLRMVTGRPPAPADSPPLSLSPLTTVAEAYRHIQRHALRQFLANEACALAGGDVEGLHRMRVALRRLRTAHRLFTPLIASAQADRLVADSRALAKRLGPARGWDVTLTDVIAPLSASAKAPPGLPALAAAARSAGSGPARDAVAAILAPSCTAMVLALAAWLEDGAWLTNPDGSRRAALDAPITSVAAGWLTARHGKIGKAPKLPEDAPGWDKLRRRLRALRYTVEFFRGLYPDGATQPFVQALEDLLLAFDTDHDAATSRKMLSALPGVDRKTLAATVAWIDRRAEKRRRALPDLWTRFLATPPFWG</sequence>
<dbReference type="Gene3D" id="1.40.20.10">
    <property type="entry name" value="CHAD domain"/>
    <property type="match status" value="1"/>
</dbReference>
<dbReference type="PROSITE" id="PS51708">
    <property type="entry name" value="CHAD"/>
    <property type="match status" value="1"/>
</dbReference>
<accession>A0A3S0K5T5</accession>
<evidence type="ECO:0000259" key="2">
    <source>
        <dbReference type="PROSITE" id="PS51708"/>
    </source>
</evidence>
<dbReference type="SMART" id="SM01118">
    <property type="entry name" value="CYTH"/>
    <property type="match status" value="1"/>
</dbReference>